<evidence type="ECO:0000313" key="4">
    <source>
        <dbReference type="Proteomes" id="UP001156703"/>
    </source>
</evidence>
<evidence type="ECO:0000256" key="1">
    <source>
        <dbReference type="PROSITE-ProRule" id="PRU00339"/>
    </source>
</evidence>
<proteinExistence type="predicted"/>
<dbReference type="Pfam" id="PF13432">
    <property type="entry name" value="TPR_16"/>
    <property type="match status" value="2"/>
</dbReference>
<feature type="signal peptide" evidence="2">
    <location>
        <begin position="1"/>
        <end position="21"/>
    </location>
</feature>
<evidence type="ECO:0000256" key="2">
    <source>
        <dbReference type="SAM" id="SignalP"/>
    </source>
</evidence>
<dbReference type="InterPro" id="IPR011990">
    <property type="entry name" value="TPR-like_helical_dom_sf"/>
</dbReference>
<reference evidence="4" key="1">
    <citation type="journal article" date="2019" name="Int. J. Syst. Evol. Microbiol.">
        <title>The Global Catalogue of Microorganisms (GCM) 10K type strain sequencing project: providing services to taxonomists for standard genome sequencing and annotation.</title>
        <authorList>
            <consortium name="The Broad Institute Genomics Platform"/>
            <consortium name="The Broad Institute Genome Sequencing Center for Infectious Disease"/>
            <person name="Wu L."/>
            <person name="Ma J."/>
        </authorList>
    </citation>
    <scope>NUCLEOTIDE SEQUENCE [LARGE SCALE GENOMIC DNA]</scope>
    <source>
        <strain evidence="4">NBRC 102146</strain>
    </source>
</reference>
<name>A0ABQ5Z816_9SPHN</name>
<dbReference type="SUPFAM" id="SSF48452">
    <property type="entry name" value="TPR-like"/>
    <property type="match status" value="1"/>
</dbReference>
<dbReference type="EMBL" id="BSOO01000012">
    <property type="protein sequence ID" value="GLR47666.1"/>
    <property type="molecule type" value="Genomic_DNA"/>
</dbReference>
<protein>
    <recommendedName>
        <fullName evidence="5">Tetratricopeptide repeat protein</fullName>
    </recommendedName>
</protein>
<dbReference type="RefSeq" id="WP_029942309.1">
    <property type="nucleotide sequence ID" value="NZ_BSOO01000012.1"/>
</dbReference>
<evidence type="ECO:0000313" key="3">
    <source>
        <dbReference type="EMBL" id="GLR47666.1"/>
    </source>
</evidence>
<dbReference type="PROSITE" id="PS50005">
    <property type="entry name" value="TPR"/>
    <property type="match status" value="1"/>
</dbReference>
<keyword evidence="2" id="KW-0732">Signal</keyword>
<gene>
    <name evidence="3" type="ORF">GCM10007925_13790</name>
</gene>
<dbReference type="Gene3D" id="1.25.40.10">
    <property type="entry name" value="Tetratricopeptide repeat domain"/>
    <property type="match status" value="1"/>
</dbReference>
<dbReference type="Proteomes" id="UP001156703">
    <property type="component" value="Unassembled WGS sequence"/>
</dbReference>
<keyword evidence="1" id="KW-0802">TPR repeat</keyword>
<sequence>MSLALAALVAAAAPGSSIAEAMRALDAGRPEQARVMITAAIGEGATGPAVDRLLADLAATEQRWPEATARYQALLVAAPDDAALLRSAGIAALQMGDLNRAQLWLDRAVRLPSADWRAWSARGVAADRRRDWATADRAYAAGLTLAPDNPLLLNNLGWSLLLRGRWQEAASSLTRAARLSPANRRIADNAELARAGVAADLPARRDGESDAAFAARLNDAGVIAFAKGEKGRAIAAFARALEVSDAWFDRAANNLALAEGAGN</sequence>
<comment type="caution">
    <text evidence="3">The sequence shown here is derived from an EMBL/GenBank/DDBJ whole genome shotgun (WGS) entry which is preliminary data.</text>
</comment>
<dbReference type="InterPro" id="IPR019734">
    <property type="entry name" value="TPR_rpt"/>
</dbReference>
<evidence type="ECO:0008006" key="5">
    <source>
        <dbReference type="Google" id="ProtNLM"/>
    </source>
</evidence>
<dbReference type="SMART" id="SM00028">
    <property type="entry name" value="TPR"/>
    <property type="match status" value="4"/>
</dbReference>
<organism evidence="3 4">
    <name type="scientific">Sphingomonas astaxanthinifaciens DSM 22298</name>
    <dbReference type="NCBI Taxonomy" id="1123267"/>
    <lineage>
        <taxon>Bacteria</taxon>
        <taxon>Pseudomonadati</taxon>
        <taxon>Pseudomonadota</taxon>
        <taxon>Alphaproteobacteria</taxon>
        <taxon>Sphingomonadales</taxon>
        <taxon>Sphingomonadaceae</taxon>
        <taxon>Sphingomonas</taxon>
    </lineage>
</organism>
<feature type="repeat" description="TPR" evidence="1">
    <location>
        <begin position="150"/>
        <end position="183"/>
    </location>
</feature>
<keyword evidence="4" id="KW-1185">Reference proteome</keyword>
<feature type="chain" id="PRO_5047008392" description="Tetratricopeptide repeat protein" evidence="2">
    <location>
        <begin position="22"/>
        <end position="263"/>
    </location>
</feature>
<accession>A0ABQ5Z816</accession>